<sequence>MFPDIEYLAIKGHIEELHREAADERRARQAGRSRHRWAPKRPKNT</sequence>
<protein>
    <submittedName>
        <fullName evidence="2">Uncharacterized protein</fullName>
    </submittedName>
</protein>
<evidence type="ECO:0000313" key="3">
    <source>
        <dbReference type="Proteomes" id="UP000530928"/>
    </source>
</evidence>
<dbReference type="EMBL" id="JACDUR010000004">
    <property type="protein sequence ID" value="MBA2893099.1"/>
    <property type="molecule type" value="Genomic_DNA"/>
</dbReference>
<name>A0A7W0CL70_9ACTN</name>
<gene>
    <name evidence="2" type="ORF">HNR30_004453</name>
</gene>
<dbReference type="Proteomes" id="UP000530928">
    <property type="component" value="Unassembled WGS sequence"/>
</dbReference>
<dbReference type="AlphaFoldDB" id="A0A7W0CL70"/>
<keyword evidence="3" id="KW-1185">Reference proteome</keyword>
<proteinExistence type="predicted"/>
<reference evidence="2 3" key="1">
    <citation type="submission" date="2020-07" db="EMBL/GenBank/DDBJ databases">
        <title>Genomic Encyclopedia of Type Strains, Phase IV (KMG-IV): sequencing the most valuable type-strain genomes for metagenomic binning, comparative biology and taxonomic classification.</title>
        <authorList>
            <person name="Goeker M."/>
        </authorList>
    </citation>
    <scope>NUCLEOTIDE SEQUENCE [LARGE SCALE GENOMIC DNA]</scope>
    <source>
        <strain evidence="2 3">DSM 45533</strain>
    </source>
</reference>
<evidence type="ECO:0000313" key="2">
    <source>
        <dbReference type="EMBL" id="MBA2893099.1"/>
    </source>
</evidence>
<feature type="region of interest" description="Disordered" evidence="1">
    <location>
        <begin position="21"/>
        <end position="45"/>
    </location>
</feature>
<feature type="compositionally biased region" description="Basic residues" evidence="1">
    <location>
        <begin position="28"/>
        <end position="45"/>
    </location>
</feature>
<comment type="caution">
    <text evidence="2">The sequence shown here is derived from an EMBL/GenBank/DDBJ whole genome shotgun (WGS) entry which is preliminary data.</text>
</comment>
<organism evidence="2 3">
    <name type="scientific">Nonomuraea soli</name>
    <dbReference type="NCBI Taxonomy" id="1032476"/>
    <lineage>
        <taxon>Bacteria</taxon>
        <taxon>Bacillati</taxon>
        <taxon>Actinomycetota</taxon>
        <taxon>Actinomycetes</taxon>
        <taxon>Streptosporangiales</taxon>
        <taxon>Streptosporangiaceae</taxon>
        <taxon>Nonomuraea</taxon>
    </lineage>
</organism>
<evidence type="ECO:0000256" key="1">
    <source>
        <dbReference type="SAM" id="MobiDB-lite"/>
    </source>
</evidence>
<dbReference type="RefSeq" id="WP_181611796.1">
    <property type="nucleotide sequence ID" value="NZ_BAABAM010000003.1"/>
</dbReference>
<accession>A0A7W0CL70</accession>